<dbReference type="InterPro" id="IPR000791">
    <property type="entry name" value="Gpr1/Fun34/SatP-like"/>
</dbReference>
<dbReference type="EMBL" id="JAPZBU010000008">
    <property type="protein sequence ID" value="KAJ5392057.1"/>
    <property type="molecule type" value="Genomic_DNA"/>
</dbReference>
<comment type="caution">
    <text evidence="6">The sequence shown here is derived from an EMBL/GenBank/DDBJ whole genome shotgun (WGS) entry which is preliminary data.</text>
</comment>
<keyword evidence="7" id="KW-1185">Reference proteome</keyword>
<keyword evidence="3" id="KW-0812">Transmembrane</keyword>
<evidence type="ECO:0000256" key="2">
    <source>
        <dbReference type="ARBA" id="ARBA00005587"/>
    </source>
</evidence>
<dbReference type="OrthoDB" id="3648309at2759"/>
<sequence length="104" mass="11282">MKLANPGPLGLLSFTIATLPDENPEENAGPTQAAFGLITFIGRTAQFIAGIMEFRVGNTFERRFTVPTALFGSVLLCVCSRTWASSRNMAGRRLEHTHSPLVST</sequence>
<evidence type="ECO:0000256" key="5">
    <source>
        <dbReference type="ARBA" id="ARBA00023136"/>
    </source>
</evidence>
<evidence type="ECO:0000256" key="1">
    <source>
        <dbReference type="ARBA" id="ARBA00004141"/>
    </source>
</evidence>
<accession>A0A9W9VZB7</accession>
<dbReference type="RefSeq" id="XP_056487735.1">
    <property type="nucleotide sequence ID" value="XM_056632184.1"/>
</dbReference>
<comment type="subcellular location">
    <subcellularLocation>
        <location evidence="1">Membrane</location>
        <topology evidence="1">Multi-pass membrane protein</topology>
    </subcellularLocation>
</comment>
<evidence type="ECO:0000256" key="3">
    <source>
        <dbReference type="ARBA" id="ARBA00022692"/>
    </source>
</evidence>
<dbReference type="Pfam" id="PF01184">
    <property type="entry name" value="Gpr1_Fun34_YaaH"/>
    <property type="match status" value="1"/>
</dbReference>
<reference evidence="6" key="2">
    <citation type="journal article" date="2023" name="IMA Fungus">
        <title>Comparative genomic study of the Penicillium genus elucidates a diverse pangenome and 15 lateral gene transfer events.</title>
        <authorList>
            <person name="Petersen C."/>
            <person name="Sorensen T."/>
            <person name="Nielsen M.R."/>
            <person name="Sondergaard T.E."/>
            <person name="Sorensen J.L."/>
            <person name="Fitzpatrick D.A."/>
            <person name="Frisvad J.C."/>
            <person name="Nielsen K.L."/>
        </authorList>
    </citation>
    <scope>NUCLEOTIDE SEQUENCE</scope>
    <source>
        <strain evidence="6">IBT 29677</strain>
    </source>
</reference>
<reference evidence="6" key="1">
    <citation type="submission" date="2022-12" db="EMBL/GenBank/DDBJ databases">
        <authorList>
            <person name="Petersen C."/>
        </authorList>
    </citation>
    <scope>NUCLEOTIDE SEQUENCE</scope>
    <source>
        <strain evidence="6">IBT 29677</strain>
    </source>
</reference>
<comment type="similarity">
    <text evidence="2">Belongs to the acetate uptake transporter (AceTr) (TC 2.A.96) family.</text>
</comment>
<name>A0A9W9VZB7_9EURO</name>
<protein>
    <submittedName>
        <fullName evidence="6">Uncharacterized protein</fullName>
    </submittedName>
</protein>
<proteinExistence type="inferred from homology"/>
<dbReference type="GO" id="GO:0016020">
    <property type="term" value="C:membrane"/>
    <property type="evidence" value="ECO:0007669"/>
    <property type="project" value="UniProtKB-SubCell"/>
</dbReference>
<keyword evidence="4" id="KW-1133">Transmembrane helix</keyword>
<evidence type="ECO:0000313" key="7">
    <source>
        <dbReference type="Proteomes" id="UP001147747"/>
    </source>
</evidence>
<dbReference type="Proteomes" id="UP001147747">
    <property type="component" value="Unassembled WGS sequence"/>
</dbReference>
<keyword evidence="5" id="KW-0472">Membrane</keyword>
<evidence type="ECO:0000313" key="6">
    <source>
        <dbReference type="EMBL" id="KAJ5392057.1"/>
    </source>
</evidence>
<gene>
    <name evidence="6" type="ORF">N7509_007547</name>
</gene>
<evidence type="ECO:0000256" key="4">
    <source>
        <dbReference type="ARBA" id="ARBA00022989"/>
    </source>
</evidence>
<dbReference type="GeneID" id="81371164"/>
<dbReference type="AlphaFoldDB" id="A0A9W9VZB7"/>
<organism evidence="6 7">
    <name type="scientific">Penicillium cosmopolitanum</name>
    <dbReference type="NCBI Taxonomy" id="1131564"/>
    <lineage>
        <taxon>Eukaryota</taxon>
        <taxon>Fungi</taxon>
        <taxon>Dikarya</taxon>
        <taxon>Ascomycota</taxon>
        <taxon>Pezizomycotina</taxon>
        <taxon>Eurotiomycetes</taxon>
        <taxon>Eurotiomycetidae</taxon>
        <taxon>Eurotiales</taxon>
        <taxon>Aspergillaceae</taxon>
        <taxon>Penicillium</taxon>
    </lineage>
</organism>